<dbReference type="InterPro" id="IPR001245">
    <property type="entry name" value="Ser-Thr/Tyr_kinase_cat_dom"/>
</dbReference>
<dbReference type="Proteomes" id="UP001187192">
    <property type="component" value="Unassembled WGS sequence"/>
</dbReference>
<reference evidence="3" key="1">
    <citation type="submission" date="2023-07" db="EMBL/GenBank/DDBJ databases">
        <title>draft genome sequence of fig (Ficus carica).</title>
        <authorList>
            <person name="Takahashi T."/>
            <person name="Nishimura K."/>
        </authorList>
    </citation>
    <scope>NUCLEOTIDE SEQUENCE</scope>
</reference>
<dbReference type="AlphaFoldDB" id="A0AA88A8Q0"/>
<dbReference type="PROSITE" id="PS50011">
    <property type="entry name" value="PROTEIN_KINASE_DOM"/>
    <property type="match status" value="1"/>
</dbReference>
<accession>A0AA88A8Q0</accession>
<dbReference type="EMBL" id="BTGU01000028">
    <property type="protein sequence ID" value="GMN48647.1"/>
    <property type="molecule type" value="Genomic_DNA"/>
</dbReference>
<protein>
    <recommendedName>
        <fullName evidence="2">Protein kinase domain-containing protein</fullName>
    </recommendedName>
</protein>
<dbReference type="Pfam" id="PF07714">
    <property type="entry name" value="PK_Tyr_Ser-Thr"/>
    <property type="match status" value="1"/>
</dbReference>
<dbReference type="Gene3D" id="3.30.200.20">
    <property type="entry name" value="Phosphorylase Kinase, domain 1"/>
    <property type="match status" value="1"/>
</dbReference>
<sequence length="187" mass="20649">MGRRSPATEKIGLRSIGAEQEQPAKKNEAGAPKLGSQKQARVKHPSPSPWTRVSVWTSLSPISMNDILASTYNFSAAKISGYARFGSVYNAELSNGLKLAVKKLDPDALKGFVEFTSELEIRGRLRHRNVVQILGYCISGENRLLIYEFFGKCNLEICLHDFSGLDDSFASSLPLSWGVHAQLRQAH</sequence>
<keyword evidence="4" id="KW-1185">Reference proteome</keyword>
<comment type="caution">
    <text evidence="3">The sequence shown here is derived from an EMBL/GenBank/DDBJ whole genome shotgun (WGS) entry which is preliminary data.</text>
</comment>
<proteinExistence type="predicted"/>
<evidence type="ECO:0000313" key="4">
    <source>
        <dbReference type="Proteomes" id="UP001187192"/>
    </source>
</evidence>
<organism evidence="3 4">
    <name type="scientific">Ficus carica</name>
    <name type="common">Common fig</name>
    <dbReference type="NCBI Taxonomy" id="3494"/>
    <lineage>
        <taxon>Eukaryota</taxon>
        <taxon>Viridiplantae</taxon>
        <taxon>Streptophyta</taxon>
        <taxon>Embryophyta</taxon>
        <taxon>Tracheophyta</taxon>
        <taxon>Spermatophyta</taxon>
        <taxon>Magnoliopsida</taxon>
        <taxon>eudicotyledons</taxon>
        <taxon>Gunneridae</taxon>
        <taxon>Pentapetalae</taxon>
        <taxon>rosids</taxon>
        <taxon>fabids</taxon>
        <taxon>Rosales</taxon>
        <taxon>Moraceae</taxon>
        <taxon>Ficeae</taxon>
        <taxon>Ficus</taxon>
    </lineage>
</organism>
<evidence type="ECO:0000313" key="3">
    <source>
        <dbReference type="EMBL" id="GMN48647.1"/>
    </source>
</evidence>
<dbReference type="PANTHER" id="PTHR27006">
    <property type="entry name" value="PROMASTIGOTE SURFACE ANTIGEN PROTEIN PSA"/>
    <property type="match status" value="1"/>
</dbReference>
<dbReference type="GO" id="GO:0005524">
    <property type="term" value="F:ATP binding"/>
    <property type="evidence" value="ECO:0007669"/>
    <property type="project" value="InterPro"/>
</dbReference>
<dbReference type="InterPro" id="IPR000719">
    <property type="entry name" value="Prot_kinase_dom"/>
</dbReference>
<dbReference type="InterPro" id="IPR011009">
    <property type="entry name" value="Kinase-like_dom_sf"/>
</dbReference>
<name>A0AA88A8Q0_FICCA</name>
<evidence type="ECO:0000256" key="1">
    <source>
        <dbReference type="SAM" id="MobiDB-lite"/>
    </source>
</evidence>
<evidence type="ECO:0000259" key="2">
    <source>
        <dbReference type="PROSITE" id="PS50011"/>
    </source>
</evidence>
<feature type="domain" description="Protein kinase" evidence="2">
    <location>
        <begin position="74"/>
        <end position="187"/>
    </location>
</feature>
<dbReference type="SUPFAM" id="SSF56112">
    <property type="entry name" value="Protein kinase-like (PK-like)"/>
    <property type="match status" value="1"/>
</dbReference>
<gene>
    <name evidence="3" type="ORF">TIFTF001_017809</name>
</gene>
<dbReference type="PANTHER" id="PTHR27006:SF604">
    <property type="entry name" value="PROTEIN KINASE DOMAIN-CONTAINING PROTEIN"/>
    <property type="match status" value="1"/>
</dbReference>
<feature type="region of interest" description="Disordered" evidence="1">
    <location>
        <begin position="1"/>
        <end position="50"/>
    </location>
</feature>
<dbReference type="GO" id="GO:0004672">
    <property type="term" value="F:protein kinase activity"/>
    <property type="evidence" value="ECO:0007669"/>
    <property type="project" value="InterPro"/>
</dbReference>